<dbReference type="InterPro" id="IPR020583">
    <property type="entry name" value="Inositol_monoP_metal-BS"/>
</dbReference>
<sequence>MPGTDQHTAPNERAEDHALLCKAVREAGALALTYYKADAKHWEKSKGDPVSEADLAVNALLAERLQDARPGYGWLSEETEDDARRLTRTRVWVIDPIDGTRAFIKGKPHFTICGALVEEGRPVLGAVFNPAMDEFFEAVSGGGARLNGAPIQVSACDAIDGCRMAAFGPMFKHPAWREPWPEMEIVDRNSVAYRLALVACGQADAAMALNRKNDWDIAAADLLIHEAGGKVTDHQGAPLIYNREDTKHRSFIAAGPALYQAIIARTGKITLP</sequence>
<evidence type="ECO:0000256" key="5">
    <source>
        <dbReference type="PIRSR" id="PIRSR600760-2"/>
    </source>
</evidence>
<dbReference type="EMBL" id="BBIO01000006">
    <property type="protein sequence ID" value="GAK44995.1"/>
    <property type="molecule type" value="Genomic_DNA"/>
</dbReference>
<dbReference type="Gene3D" id="3.30.540.10">
    <property type="entry name" value="Fructose-1,6-Bisphosphatase, subunit A, domain 1"/>
    <property type="match status" value="1"/>
</dbReference>
<feature type="binding site" evidence="5">
    <location>
        <position position="95"/>
    </location>
    <ligand>
        <name>Mg(2+)</name>
        <dbReference type="ChEBI" id="CHEBI:18420"/>
        <label>1</label>
        <note>catalytic</note>
    </ligand>
</feature>
<evidence type="ECO:0000256" key="4">
    <source>
        <dbReference type="ARBA" id="ARBA00022842"/>
    </source>
</evidence>
<dbReference type="Proteomes" id="UP000028702">
    <property type="component" value="Unassembled WGS sequence"/>
</dbReference>
<dbReference type="GO" id="GO:0046872">
    <property type="term" value="F:metal ion binding"/>
    <property type="evidence" value="ECO:0007669"/>
    <property type="project" value="UniProtKB-KW"/>
</dbReference>
<dbReference type="PANTHER" id="PTHR20854:SF4">
    <property type="entry name" value="INOSITOL-1-MONOPHOSPHATASE-RELATED"/>
    <property type="match status" value="1"/>
</dbReference>
<dbReference type="PROSITE" id="PS00630">
    <property type="entry name" value="IMP_2"/>
    <property type="match status" value="1"/>
</dbReference>
<comment type="caution">
    <text evidence="6">The sequence shown here is derived from an EMBL/GenBank/DDBJ whole genome shotgun (WGS) entry which is preliminary data.</text>
</comment>
<dbReference type="PANTHER" id="PTHR20854">
    <property type="entry name" value="INOSITOL MONOPHOSPHATASE"/>
    <property type="match status" value="1"/>
</dbReference>
<gene>
    <name evidence="6" type="ORF">M2A_1494</name>
</gene>
<dbReference type="SUPFAM" id="SSF56655">
    <property type="entry name" value="Carbohydrate phosphatase"/>
    <property type="match status" value="1"/>
</dbReference>
<accession>A0A081BAC7</accession>
<dbReference type="eggNOG" id="COG0483">
    <property type="taxonomic scope" value="Bacteria"/>
</dbReference>
<feature type="binding site" evidence="5">
    <location>
        <position position="98"/>
    </location>
    <ligand>
        <name>Mg(2+)</name>
        <dbReference type="ChEBI" id="CHEBI:18420"/>
        <label>1</label>
        <note>catalytic</note>
    </ligand>
</feature>
<feature type="binding site" evidence="5">
    <location>
        <position position="216"/>
    </location>
    <ligand>
        <name>Mg(2+)</name>
        <dbReference type="ChEBI" id="CHEBI:18420"/>
        <label>1</label>
        <note>catalytic</note>
    </ligand>
</feature>
<keyword evidence="4 5" id="KW-0460">Magnesium</keyword>
<dbReference type="RefSeq" id="WP_045445212.1">
    <property type="nucleotide sequence ID" value="NZ_BBIO01000006.1"/>
</dbReference>
<dbReference type="InterPro" id="IPR020550">
    <property type="entry name" value="Inositol_monophosphatase_CS"/>
</dbReference>
<dbReference type="PROSITE" id="PS00629">
    <property type="entry name" value="IMP_1"/>
    <property type="match status" value="1"/>
</dbReference>
<evidence type="ECO:0000256" key="1">
    <source>
        <dbReference type="ARBA" id="ARBA00009759"/>
    </source>
</evidence>
<dbReference type="Pfam" id="PF00459">
    <property type="entry name" value="Inositol_P"/>
    <property type="match status" value="1"/>
</dbReference>
<reference evidence="6 7" key="1">
    <citation type="submission" date="2014-07" db="EMBL/GenBank/DDBJ databases">
        <title>Tepidicaulis marinum gen. nov., sp. nov., a novel marine bacterium denitrifying nitrate to nitrous oxide strictly under microaerobic conditions.</title>
        <authorList>
            <person name="Takeuchi M."/>
            <person name="Yamagishi T."/>
            <person name="Kamagata Y."/>
            <person name="Oshima K."/>
            <person name="Hattori M."/>
            <person name="Katayama T."/>
            <person name="Hanada S."/>
            <person name="Tamaki H."/>
            <person name="Marumo K."/>
            <person name="Maeda H."/>
            <person name="Nedachi M."/>
            <person name="Iwasaki W."/>
            <person name="Suwa Y."/>
            <person name="Sakata S."/>
        </authorList>
    </citation>
    <scope>NUCLEOTIDE SEQUENCE [LARGE SCALE GENOMIC DNA]</scope>
    <source>
        <strain evidence="6 7">MA2</strain>
    </source>
</reference>
<dbReference type="STRING" id="1333998.M2A_1494"/>
<evidence type="ECO:0000256" key="3">
    <source>
        <dbReference type="ARBA" id="ARBA00022801"/>
    </source>
</evidence>
<evidence type="ECO:0000256" key="2">
    <source>
        <dbReference type="ARBA" id="ARBA00022723"/>
    </source>
</evidence>
<organism evidence="6 7">
    <name type="scientific">Tepidicaulis marinus</name>
    <dbReference type="NCBI Taxonomy" id="1333998"/>
    <lineage>
        <taxon>Bacteria</taxon>
        <taxon>Pseudomonadati</taxon>
        <taxon>Pseudomonadota</taxon>
        <taxon>Alphaproteobacteria</taxon>
        <taxon>Hyphomicrobiales</taxon>
        <taxon>Parvibaculaceae</taxon>
        <taxon>Tepidicaulis</taxon>
    </lineage>
</organism>
<dbReference type="GO" id="GO:0006020">
    <property type="term" value="P:inositol metabolic process"/>
    <property type="evidence" value="ECO:0007669"/>
    <property type="project" value="TreeGrafter"/>
</dbReference>
<dbReference type="GO" id="GO:0008934">
    <property type="term" value="F:inositol monophosphate 1-phosphatase activity"/>
    <property type="evidence" value="ECO:0007669"/>
    <property type="project" value="TreeGrafter"/>
</dbReference>
<dbReference type="GO" id="GO:0046854">
    <property type="term" value="P:phosphatidylinositol phosphate biosynthetic process"/>
    <property type="evidence" value="ECO:0007669"/>
    <property type="project" value="InterPro"/>
</dbReference>
<dbReference type="GO" id="GO:0007165">
    <property type="term" value="P:signal transduction"/>
    <property type="evidence" value="ECO:0007669"/>
    <property type="project" value="TreeGrafter"/>
</dbReference>
<name>A0A081BAC7_9HYPH</name>
<feature type="binding site" evidence="5">
    <location>
        <position position="77"/>
    </location>
    <ligand>
        <name>Mg(2+)</name>
        <dbReference type="ChEBI" id="CHEBI:18420"/>
        <label>1</label>
        <note>catalytic</note>
    </ligand>
</feature>
<evidence type="ECO:0000313" key="7">
    <source>
        <dbReference type="Proteomes" id="UP000028702"/>
    </source>
</evidence>
<proteinExistence type="inferred from homology"/>
<keyword evidence="2 5" id="KW-0479">Metal-binding</keyword>
<evidence type="ECO:0000313" key="6">
    <source>
        <dbReference type="EMBL" id="GAK44995.1"/>
    </source>
</evidence>
<keyword evidence="3" id="KW-0378">Hydrolase</keyword>
<dbReference type="PRINTS" id="PR00377">
    <property type="entry name" value="IMPHPHTASES"/>
</dbReference>
<comment type="cofactor">
    <cofactor evidence="5">
        <name>Mg(2+)</name>
        <dbReference type="ChEBI" id="CHEBI:18420"/>
    </cofactor>
</comment>
<dbReference type="AlphaFoldDB" id="A0A081BAC7"/>
<dbReference type="Gene3D" id="3.40.190.80">
    <property type="match status" value="1"/>
</dbReference>
<dbReference type="CDD" id="cd01638">
    <property type="entry name" value="CysQ"/>
    <property type="match status" value="1"/>
</dbReference>
<protein>
    <submittedName>
        <fullName evidence="6">Inositol-phosphate phosphatase</fullName>
    </submittedName>
</protein>
<feature type="binding site" evidence="5">
    <location>
        <position position="97"/>
    </location>
    <ligand>
        <name>Mg(2+)</name>
        <dbReference type="ChEBI" id="CHEBI:18420"/>
        <label>1</label>
        <note>catalytic</note>
    </ligand>
</feature>
<keyword evidence="7" id="KW-1185">Reference proteome</keyword>
<dbReference type="InterPro" id="IPR000760">
    <property type="entry name" value="Inositol_monophosphatase-like"/>
</dbReference>
<comment type="similarity">
    <text evidence="1">Belongs to the inositol monophosphatase superfamily.</text>
</comment>